<dbReference type="KEGG" id="sale:EPH95_07605"/>
<sequence length="85" mass="9796">MMQHAREQTTMPNWIRQVWAIALALAVLSALIFPLAVSLFLLFVITSVYSYVAYRHTLISKKRMLLEIPTWAAIYVVIFIISDIL</sequence>
<keyword evidence="1" id="KW-1133">Transmembrane helix</keyword>
<dbReference type="AlphaFoldDB" id="A0A514LGU0"/>
<feature type="transmembrane region" description="Helical" evidence="1">
    <location>
        <begin position="64"/>
        <end position="82"/>
    </location>
</feature>
<dbReference type="EMBL" id="CP035485">
    <property type="protein sequence ID" value="QDI91066.1"/>
    <property type="molecule type" value="Genomic_DNA"/>
</dbReference>
<protein>
    <submittedName>
        <fullName evidence="2">Uncharacterized protein</fullName>
    </submittedName>
</protein>
<gene>
    <name evidence="2" type="ORF">EPH95_07605</name>
</gene>
<evidence type="ECO:0000313" key="3">
    <source>
        <dbReference type="Proteomes" id="UP000319756"/>
    </source>
</evidence>
<reference evidence="3" key="1">
    <citation type="submission" date="2019-01" db="EMBL/GenBank/DDBJ databases">
        <title>Genomic analysis of Salicibibacter sp. NKC3-5.</title>
        <authorList>
            <person name="Oh Y.J."/>
        </authorList>
    </citation>
    <scope>NUCLEOTIDE SEQUENCE [LARGE SCALE GENOMIC DNA]</scope>
    <source>
        <strain evidence="3">NKC3-5</strain>
    </source>
</reference>
<accession>A0A514LGU0</accession>
<keyword evidence="3" id="KW-1185">Reference proteome</keyword>
<name>A0A514LGU0_9BACI</name>
<dbReference type="RefSeq" id="WP_142088787.1">
    <property type="nucleotide sequence ID" value="NZ_CP035485.1"/>
</dbReference>
<evidence type="ECO:0000313" key="2">
    <source>
        <dbReference type="EMBL" id="QDI91066.1"/>
    </source>
</evidence>
<dbReference type="Proteomes" id="UP000319756">
    <property type="component" value="Chromosome"/>
</dbReference>
<proteinExistence type="predicted"/>
<evidence type="ECO:0000256" key="1">
    <source>
        <dbReference type="SAM" id="Phobius"/>
    </source>
</evidence>
<keyword evidence="1" id="KW-0472">Membrane</keyword>
<keyword evidence="1" id="KW-0812">Transmembrane</keyword>
<feature type="transmembrane region" description="Helical" evidence="1">
    <location>
        <begin position="20"/>
        <end position="52"/>
    </location>
</feature>
<organism evidence="2 3">
    <name type="scientific">Salicibibacter halophilus</name>
    <dbReference type="NCBI Taxonomy" id="2502791"/>
    <lineage>
        <taxon>Bacteria</taxon>
        <taxon>Bacillati</taxon>
        <taxon>Bacillota</taxon>
        <taxon>Bacilli</taxon>
        <taxon>Bacillales</taxon>
        <taxon>Bacillaceae</taxon>
        <taxon>Salicibibacter</taxon>
    </lineage>
</organism>